<evidence type="ECO:0000256" key="3">
    <source>
        <dbReference type="ARBA" id="ARBA00022475"/>
    </source>
</evidence>
<dbReference type="InterPro" id="IPR005828">
    <property type="entry name" value="MFS_sugar_transport-like"/>
</dbReference>
<evidence type="ECO:0000313" key="11">
    <source>
        <dbReference type="Proteomes" id="UP001152888"/>
    </source>
</evidence>
<dbReference type="EMBL" id="CAKOFQ010007232">
    <property type="protein sequence ID" value="CAH1995563.1"/>
    <property type="molecule type" value="Genomic_DNA"/>
</dbReference>
<feature type="transmembrane region" description="Helical" evidence="8">
    <location>
        <begin position="353"/>
        <end position="373"/>
    </location>
</feature>
<keyword evidence="7 8" id="KW-0472">Membrane</keyword>
<evidence type="ECO:0000256" key="2">
    <source>
        <dbReference type="ARBA" id="ARBA00022448"/>
    </source>
</evidence>
<feature type="transmembrane region" description="Helical" evidence="8">
    <location>
        <begin position="106"/>
        <end position="127"/>
    </location>
</feature>
<dbReference type="InterPro" id="IPR020846">
    <property type="entry name" value="MFS_dom"/>
</dbReference>
<evidence type="ECO:0000256" key="5">
    <source>
        <dbReference type="ARBA" id="ARBA00022692"/>
    </source>
</evidence>
<protein>
    <recommendedName>
        <fullName evidence="9">Major facilitator superfamily (MFS) profile domain-containing protein</fullName>
    </recommendedName>
</protein>
<dbReference type="InterPro" id="IPR050549">
    <property type="entry name" value="MFS_Trehalose_Transporter"/>
</dbReference>
<dbReference type="InterPro" id="IPR036259">
    <property type="entry name" value="MFS_trans_sf"/>
</dbReference>
<feature type="domain" description="Major facilitator superfamily (MFS) profile" evidence="9">
    <location>
        <begin position="8"/>
        <end position="438"/>
    </location>
</feature>
<feature type="transmembrane region" description="Helical" evidence="8">
    <location>
        <begin position="412"/>
        <end position="434"/>
    </location>
</feature>
<evidence type="ECO:0000256" key="7">
    <source>
        <dbReference type="ARBA" id="ARBA00023136"/>
    </source>
</evidence>
<evidence type="ECO:0000256" key="6">
    <source>
        <dbReference type="ARBA" id="ARBA00022989"/>
    </source>
</evidence>
<dbReference type="Gene3D" id="1.20.1250.20">
    <property type="entry name" value="MFS general substrate transporter like domains"/>
    <property type="match status" value="1"/>
</dbReference>
<evidence type="ECO:0000256" key="4">
    <source>
        <dbReference type="ARBA" id="ARBA00022597"/>
    </source>
</evidence>
<feature type="transmembrane region" description="Helical" evidence="8">
    <location>
        <begin position="167"/>
        <end position="184"/>
    </location>
</feature>
<feature type="transmembrane region" description="Helical" evidence="8">
    <location>
        <begin position="246"/>
        <end position="267"/>
    </location>
</feature>
<keyword evidence="5 8" id="KW-0812">Transmembrane</keyword>
<feature type="transmembrane region" description="Helical" evidence="8">
    <location>
        <begin position="287"/>
        <end position="305"/>
    </location>
</feature>
<feature type="transmembrane region" description="Helical" evidence="8">
    <location>
        <begin position="385"/>
        <end position="406"/>
    </location>
</feature>
<feature type="transmembrane region" description="Helical" evidence="8">
    <location>
        <begin position="51"/>
        <end position="69"/>
    </location>
</feature>
<dbReference type="GO" id="GO:0022857">
    <property type="term" value="F:transmembrane transporter activity"/>
    <property type="evidence" value="ECO:0007669"/>
    <property type="project" value="InterPro"/>
</dbReference>
<sequence>MEKEKTSHQIIAIVVSCLSAFTTGIMFSWTSPFLVKITKDKLNYNITEDQASYFAVIPPASMVVAAIFCTRLSDIIGRKYTIMLTALPYTTFWILTAFFTNIYVLYAARMIAGFGDAIVFTSVPMYIGEISTPIVRGTWGNLVALGIFLGQFVIHIVGAYFTVVQTAYIFLPLGPIFLILMLFVPESPYYFIIKHRYDDATKSLSILKGKENVDEDIDHIKQAIERQMLHAATWKELFFVKMNRNALLAGIFLRVSQQLGGVATFNIYTQLIFEKAGTSLLPEDCSIIYTGICFIFMAIGSFVGDRFGRKKAYITSCFTCGIVLLSEASYFYLDQNIPNADVRRFNWFPLAAMVAYVICSAFGLGTIPTLMLGELFSASIKTKGLTILTFVFGIMLFVSNNLFYLLKQYVGMYGPFLCFGLCCLVSSVMSFFVVPETSGKSLEQIQNSMEIEQEGQKV</sequence>
<dbReference type="PROSITE" id="PS51257">
    <property type="entry name" value="PROKAR_LIPOPROTEIN"/>
    <property type="match status" value="1"/>
</dbReference>
<dbReference type="SUPFAM" id="SSF103473">
    <property type="entry name" value="MFS general substrate transporter"/>
    <property type="match status" value="1"/>
</dbReference>
<organism evidence="10 11">
    <name type="scientific">Acanthoscelides obtectus</name>
    <name type="common">Bean weevil</name>
    <name type="synonym">Bruchus obtectus</name>
    <dbReference type="NCBI Taxonomy" id="200917"/>
    <lineage>
        <taxon>Eukaryota</taxon>
        <taxon>Metazoa</taxon>
        <taxon>Ecdysozoa</taxon>
        <taxon>Arthropoda</taxon>
        <taxon>Hexapoda</taxon>
        <taxon>Insecta</taxon>
        <taxon>Pterygota</taxon>
        <taxon>Neoptera</taxon>
        <taxon>Endopterygota</taxon>
        <taxon>Coleoptera</taxon>
        <taxon>Polyphaga</taxon>
        <taxon>Cucujiformia</taxon>
        <taxon>Chrysomeloidea</taxon>
        <taxon>Chrysomelidae</taxon>
        <taxon>Bruchinae</taxon>
        <taxon>Bruchini</taxon>
        <taxon>Acanthoscelides</taxon>
    </lineage>
</organism>
<keyword evidence="3" id="KW-1003">Cell membrane</keyword>
<accession>A0A9P0PS17</accession>
<dbReference type="FunFam" id="1.20.1250.20:FF:000218">
    <property type="entry name" value="facilitated trehalose transporter Tret1"/>
    <property type="match status" value="1"/>
</dbReference>
<dbReference type="PANTHER" id="PTHR48021:SF46">
    <property type="entry name" value="MAJOR FACILITATOR SUPERFAMILY (MFS) PROFILE DOMAIN-CONTAINING PROTEIN"/>
    <property type="match status" value="1"/>
</dbReference>
<reference evidence="10" key="1">
    <citation type="submission" date="2022-03" db="EMBL/GenBank/DDBJ databases">
        <authorList>
            <person name="Sayadi A."/>
        </authorList>
    </citation>
    <scope>NUCLEOTIDE SEQUENCE</scope>
</reference>
<dbReference type="AlphaFoldDB" id="A0A9P0PS17"/>
<keyword evidence="2" id="KW-0813">Transport</keyword>
<evidence type="ECO:0000259" key="9">
    <source>
        <dbReference type="PROSITE" id="PS50850"/>
    </source>
</evidence>
<name>A0A9P0PS17_ACAOB</name>
<feature type="transmembrane region" description="Helical" evidence="8">
    <location>
        <begin position="12"/>
        <end position="31"/>
    </location>
</feature>
<evidence type="ECO:0000313" key="10">
    <source>
        <dbReference type="EMBL" id="CAH1995563.1"/>
    </source>
</evidence>
<evidence type="ECO:0000256" key="8">
    <source>
        <dbReference type="SAM" id="Phobius"/>
    </source>
</evidence>
<proteinExistence type="predicted"/>
<feature type="transmembrane region" description="Helical" evidence="8">
    <location>
        <begin position="139"/>
        <end position="161"/>
    </location>
</feature>
<dbReference type="GO" id="GO:0005886">
    <property type="term" value="C:plasma membrane"/>
    <property type="evidence" value="ECO:0007669"/>
    <property type="project" value="UniProtKB-SubCell"/>
</dbReference>
<evidence type="ECO:0000256" key="1">
    <source>
        <dbReference type="ARBA" id="ARBA00004651"/>
    </source>
</evidence>
<dbReference type="PANTHER" id="PTHR48021">
    <property type="match status" value="1"/>
</dbReference>
<gene>
    <name evidence="10" type="ORF">ACAOBT_LOCUS22681</name>
</gene>
<dbReference type="OrthoDB" id="6133115at2759"/>
<dbReference type="Proteomes" id="UP001152888">
    <property type="component" value="Unassembled WGS sequence"/>
</dbReference>
<comment type="caution">
    <text evidence="10">The sequence shown here is derived from an EMBL/GenBank/DDBJ whole genome shotgun (WGS) entry which is preliminary data.</text>
</comment>
<dbReference type="Pfam" id="PF00083">
    <property type="entry name" value="Sugar_tr"/>
    <property type="match status" value="1"/>
</dbReference>
<keyword evidence="6 8" id="KW-1133">Transmembrane helix</keyword>
<dbReference type="PROSITE" id="PS50850">
    <property type="entry name" value="MFS"/>
    <property type="match status" value="1"/>
</dbReference>
<comment type="subcellular location">
    <subcellularLocation>
        <location evidence="1">Cell membrane</location>
        <topology evidence="1">Multi-pass membrane protein</topology>
    </subcellularLocation>
</comment>
<feature type="transmembrane region" description="Helical" evidence="8">
    <location>
        <begin position="81"/>
        <end position="100"/>
    </location>
</feature>
<keyword evidence="4" id="KW-0762">Sugar transport</keyword>
<keyword evidence="11" id="KW-1185">Reference proteome</keyword>